<dbReference type="EMBL" id="RYZR01000006">
    <property type="protein sequence ID" value="RUL63245.1"/>
    <property type="molecule type" value="Genomic_DNA"/>
</dbReference>
<evidence type="ECO:0000256" key="1">
    <source>
        <dbReference type="SAM" id="Phobius"/>
    </source>
</evidence>
<evidence type="ECO:0000313" key="3">
    <source>
        <dbReference type="Proteomes" id="UP000267077"/>
    </source>
</evidence>
<dbReference type="RefSeq" id="WP_126674181.1">
    <property type="nucleotide sequence ID" value="NZ_RYZR01000006.1"/>
</dbReference>
<dbReference type="OrthoDB" id="116843at2"/>
<dbReference type="Proteomes" id="UP000267077">
    <property type="component" value="Unassembled WGS sequence"/>
</dbReference>
<gene>
    <name evidence="2" type="ORF">EKH79_12655</name>
</gene>
<dbReference type="AlphaFoldDB" id="A0A3S0WNE0"/>
<comment type="caution">
    <text evidence="2">The sequence shown here is derived from an EMBL/GenBank/DDBJ whole genome shotgun (WGS) entry which is preliminary data.</text>
</comment>
<feature type="transmembrane region" description="Helical" evidence="1">
    <location>
        <begin position="227"/>
        <end position="247"/>
    </location>
</feature>
<sequence>MRIMGMGHLAFALTMIALGLLGLFAGDFALVWQPVPPDIPGRTIIACLCGALMCVMGVGVLIKRTAVPAAFALTIYTFLWVMVLHVPHLIASPTQEGNWGACGEIVVLFAGAWILYASLATPADRPYFPALCRAKAVRVAQMLFAVAVPFIGIEHFVYAKDTAGLVPSWLPFHYGWAYFTGAAHIAAGIAIFFNILPRLAAALETLMMGVFTAFVWIPMAINTPSQRFVWTALLMSTVITTGAWIVADSYRKAPWFSFSRSRNRLPEWAT</sequence>
<feature type="transmembrane region" description="Helical" evidence="1">
    <location>
        <begin position="41"/>
        <end position="62"/>
    </location>
</feature>
<protein>
    <submittedName>
        <fullName evidence="2">DoxX family membrane protein</fullName>
    </submittedName>
</protein>
<keyword evidence="1" id="KW-0812">Transmembrane</keyword>
<keyword evidence="1" id="KW-1133">Transmembrane helix</keyword>
<feature type="transmembrane region" description="Helical" evidence="1">
    <location>
        <begin position="69"/>
        <end position="91"/>
    </location>
</feature>
<feature type="transmembrane region" description="Helical" evidence="1">
    <location>
        <begin position="176"/>
        <end position="196"/>
    </location>
</feature>
<reference evidence="2 3" key="1">
    <citation type="submission" date="2018-12" db="EMBL/GenBank/DDBJ databases">
        <title>Dyella dinghuensis sp. nov. DHOA06 and Dyella choica sp. nov. 4M-K27, isolated from forest soil.</title>
        <authorList>
            <person name="Qiu L.-H."/>
            <person name="Gao Z.-H."/>
        </authorList>
    </citation>
    <scope>NUCLEOTIDE SEQUENCE [LARGE SCALE GENOMIC DNA]</scope>
    <source>
        <strain evidence="2 3">DHOA06</strain>
    </source>
</reference>
<keyword evidence="3" id="KW-1185">Reference proteome</keyword>
<accession>A0A3S0WNE0</accession>
<evidence type="ECO:0000313" key="2">
    <source>
        <dbReference type="EMBL" id="RUL63245.1"/>
    </source>
</evidence>
<proteinExistence type="predicted"/>
<feature type="transmembrane region" description="Helical" evidence="1">
    <location>
        <begin position="136"/>
        <end position="156"/>
    </location>
</feature>
<organism evidence="2 3">
    <name type="scientific">Dyella dinghuensis</name>
    <dbReference type="NCBI Taxonomy" id="1920169"/>
    <lineage>
        <taxon>Bacteria</taxon>
        <taxon>Pseudomonadati</taxon>
        <taxon>Pseudomonadota</taxon>
        <taxon>Gammaproteobacteria</taxon>
        <taxon>Lysobacterales</taxon>
        <taxon>Rhodanobacteraceae</taxon>
        <taxon>Dyella</taxon>
    </lineage>
</organism>
<feature type="transmembrane region" description="Helical" evidence="1">
    <location>
        <begin position="203"/>
        <end position="221"/>
    </location>
</feature>
<feature type="transmembrane region" description="Helical" evidence="1">
    <location>
        <begin position="97"/>
        <end position="116"/>
    </location>
</feature>
<name>A0A3S0WNE0_9GAMM</name>
<keyword evidence="1" id="KW-0472">Membrane</keyword>